<dbReference type="InterPro" id="IPR027624">
    <property type="entry name" value="TOMM_cyclo_SagD"/>
</dbReference>
<dbReference type="NCBIfam" id="TIGR03604">
    <property type="entry name" value="TOMM_cyclo_SagD"/>
    <property type="match status" value="1"/>
</dbReference>
<feature type="domain" description="YcaO" evidence="1">
    <location>
        <begin position="264"/>
        <end position="648"/>
    </location>
</feature>
<dbReference type="NCBIfam" id="TIGR03882">
    <property type="entry name" value="cyclo_dehyd_2"/>
    <property type="match status" value="1"/>
</dbReference>
<dbReference type="InterPro" id="IPR022291">
    <property type="entry name" value="Bacteriocin_synth_cyclodeHase"/>
</dbReference>
<reference evidence="2 3" key="1">
    <citation type="submission" date="2013-06" db="EMBL/GenBank/DDBJ databases">
        <title>Whole genome shotgun sequence of Bacillus selenatarsenatis SF-1.</title>
        <authorList>
            <person name="Kuroda M."/>
            <person name="Sei K."/>
            <person name="Yamashita M."/>
            <person name="Ike M."/>
        </authorList>
    </citation>
    <scope>NUCLEOTIDE SEQUENCE [LARGE SCALE GENOMIC DNA]</scope>
    <source>
        <strain evidence="2 3">SF-1</strain>
    </source>
</reference>
<comment type="caution">
    <text evidence="2">The sequence shown here is derived from an EMBL/GenBank/DDBJ whole genome shotgun (WGS) entry which is preliminary data.</text>
</comment>
<dbReference type="Proteomes" id="UP000031014">
    <property type="component" value="Unassembled WGS sequence"/>
</dbReference>
<dbReference type="PANTHER" id="PTHR37809:SF1">
    <property type="entry name" value="RIBOSOMAL PROTEIN S12 METHYLTHIOTRANSFERASE ACCESSORY FACTOR YCAO"/>
    <property type="match status" value="1"/>
</dbReference>
<sequence>MSSFVVIIGEGLLADSVAEELSSRYQMFRRTDFENGLPENSELILVLHDSWNPMAHQKAEKAVKLSGSPWLRAFVSFGEGIIGPLVRPGTPGCSQCADLRRLLGGQERSEMQEVKRKLSEKETSSDPWASKNGLLHLVHLIVTEADRVLAGKEGLSAGRMYFTDLKTLNGSWHTFLADSLCHVCSSIPDDSASLAKISLNPSPKISASSYRCTPLEKMKEALIGDYFDNRTGLLNSKMYDLVTPFADASVNLPMISGGNEGTAGRTQCYAESELTAILEGLERHCGLQPRGKRTVIHDSYRNLEKQALNPLEVGVHADEEYVKPGFPFQQFDPDRPMDWVWGYSLVEERPILVPELLSYYSLGCGSAGFVYETSNGCALGGSREEAIFYGIMEVVERDSFLLSWYSKLKLPRLDLQSAEDEELLLMAERMRAVAGYDLYLFNATMEHGIPSVWAMAKNRKDNGLNIICAAGAHLDPVKAAKSAVQELAGMMLNLDEKLEGNKEKYLQMLDDDSLVREMDDHGMLYGLPQAEERLGFLLDEDRALQSFQDAFQKESRHPDLTEDLNDILKEFRRLGLNVIVVDQTPPEIRKNGLYCVKVLIPGMLPMTFGHHLTRLKGLDRVLHVPMKLGYVKEPLSREELNHFPHPFP</sequence>
<dbReference type="STRING" id="1321606.SAMD00020551_0562"/>
<dbReference type="PROSITE" id="PS51664">
    <property type="entry name" value="YCAO"/>
    <property type="match status" value="1"/>
</dbReference>
<evidence type="ECO:0000313" key="2">
    <source>
        <dbReference type="EMBL" id="GAM12428.1"/>
    </source>
</evidence>
<dbReference type="RefSeq" id="WP_041964374.1">
    <property type="nucleotide sequence ID" value="NZ_BASE01000012.1"/>
</dbReference>
<dbReference type="Gene3D" id="3.30.1330.230">
    <property type="match status" value="1"/>
</dbReference>
<protein>
    <recommendedName>
        <fullName evidence="1">YcaO domain-containing protein</fullName>
    </recommendedName>
</protein>
<dbReference type="InterPro" id="IPR003776">
    <property type="entry name" value="YcaO-like_dom"/>
</dbReference>
<dbReference type="Pfam" id="PF02624">
    <property type="entry name" value="YcaO"/>
    <property type="match status" value="1"/>
</dbReference>
<dbReference type="OrthoDB" id="2379922at2"/>
<name>A0A0A8WXT9_MESS1</name>
<dbReference type="Gene3D" id="3.30.160.660">
    <property type="match status" value="1"/>
</dbReference>
<keyword evidence="3" id="KW-1185">Reference proteome</keyword>
<organism evidence="2 3">
    <name type="scientific">Mesobacillus selenatarsenatis (strain DSM 18680 / JCM 14380 / FERM P-15431 / SF-1)</name>
    <dbReference type="NCBI Taxonomy" id="1321606"/>
    <lineage>
        <taxon>Bacteria</taxon>
        <taxon>Bacillati</taxon>
        <taxon>Bacillota</taxon>
        <taxon>Bacilli</taxon>
        <taxon>Bacillales</taxon>
        <taxon>Bacillaceae</taxon>
        <taxon>Mesobacillus</taxon>
    </lineage>
</organism>
<dbReference type="Gene3D" id="3.40.50.720">
    <property type="entry name" value="NAD(P)-binding Rossmann-like Domain"/>
    <property type="match status" value="1"/>
</dbReference>
<dbReference type="AlphaFoldDB" id="A0A0A8WXT9"/>
<evidence type="ECO:0000259" key="1">
    <source>
        <dbReference type="PROSITE" id="PS51664"/>
    </source>
</evidence>
<dbReference type="PANTHER" id="PTHR37809">
    <property type="entry name" value="RIBOSOMAL PROTEIN S12 METHYLTHIOTRANSFERASE ACCESSORY FACTOR YCAO"/>
    <property type="match status" value="1"/>
</dbReference>
<dbReference type="EMBL" id="BASE01000012">
    <property type="protein sequence ID" value="GAM12428.1"/>
    <property type="molecule type" value="Genomic_DNA"/>
</dbReference>
<gene>
    <name evidence="2" type="ORF">SAMD00020551_0562</name>
</gene>
<proteinExistence type="predicted"/>
<accession>A0A0A8WXT9</accession>
<evidence type="ECO:0000313" key="3">
    <source>
        <dbReference type="Proteomes" id="UP000031014"/>
    </source>
</evidence>
<dbReference type="Gene3D" id="3.30.40.250">
    <property type="match status" value="1"/>
</dbReference>